<evidence type="ECO:0000313" key="2">
    <source>
        <dbReference type="EMBL" id="CAA6798773.1"/>
    </source>
</evidence>
<protein>
    <recommendedName>
        <fullName evidence="3">Protoporphyrinogen IX oxidase</fullName>
    </recommendedName>
</protein>
<dbReference type="EMBL" id="CACVAP010000011">
    <property type="protein sequence ID" value="CAA6798773.1"/>
    <property type="molecule type" value="Genomic_DNA"/>
</dbReference>
<feature type="transmembrane region" description="Helical" evidence="1">
    <location>
        <begin position="12"/>
        <end position="34"/>
    </location>
</feature>
<feature type="transmembrane region" description="Helical" evidence="1">
    <location>
        <begin position="88"/>
        <end position="105"/>
    </location>
</feature>
<name>A0A6S6S7X7_9BACT</name>
<keyword evidence="1" id="KW-0472">Membrane</keyword>
<dbReference type="AlphaFoldDB" id="A0A6S6S7X7"/>
<proteinExistence type="predicted"/>
<gene>
    <name evidence="2" type="ORF">HELGO_WM2270</name>
</gene>
<accession>A0A6S6S7X7</accession>
<sequence>MAELFNNYAHTIIFLHVLSAIIWVGGMIAIRLAVHPTMQSIEEPKIKLGKTLMLVGKFFNIVMPFIVIILLTAIILTSATTQSTEHTLKFLIWGIMTANFTWMYLKRTKAQKLFDAGKLPDAKATIALIPKLLLPINIVLGIIALWLGVELRGL</sequence>
<organism evidence="2">
    <name type="scientific">uncultured Sulfurovum sp</name>
    <dbReference type="NCBI Taxonomy" id="269237"/>
    <lineage>
        <taxon>Bacteria</taxon>
        <taxon>Pseudomonadati</taxon>
        <taxon>Campylobacterota</taxon>
        <taxon>Epsilonproteobacteria</taxon>
        <taxon>Campylobacterales</taxon>
        <taxon>Sulfurovaceae</taxon>
        <taxon>Sulfurovum</taxon>
        <taxon>environmental samples</taxon>
    </lineage>
</organism>
<keyword evidence="1" id="KW-0812">Transmembrane</keyword>
<evidence type="ECO:0008006" key="3">
    <source>
        <dbReference type="Google" id="ProtNLM"/>
    </source>
</evidence>
<feature type="transmembrane region" description="Helical" evidence="1">
    <location>
        <begin position="126"/>
        <end position="149"/>
    </location>
</feature>
<evidence type="ECO:0000256" key="1">
    <source>
        <dbReference type="SAM" id="Phobius"/>
    </source>
</evidence>
<feature type="transmembrane region" description="Helical" evidence="1">
    <location>
        <begin position="54"/>
        <end position="76"/>
    </location>
</feature>
<reference evidence="2" key="1">
    <citation type="submission" date="2020-01" db="EMBL/GenBank/DDBJ databases">
        <authorList>
            <person name="Meier V. D."/>
            <person name="Meier V D."/>
        </authorList>
    </citation>
    <scope>NUCLEOTIDE SEQUENCE</scope>
    <source>
        <strain evidence="2">HLG_WM_MAG_06</strain>
    </source>
</reference>
<keyword evidence="1" id="KW-1133">Transmembrane helix</keyword>